<proteinExistence type="predicted"/>
<organism evidence="2 3">
    <name type="scientific">Actinobacteria bacterium BACL2 MAG-120802-bin41</name>
    <dbReference type="NCBI Taxonomy" id="1655568"/>
    <lineage>
        <taxon>Bacteria</taxon>
        <taxon>Bacillati</taxon>
        <taxon>Actinomycetota</taxon>
        <taxon>Actinomycetes</taxon>
        <taxon>Actinomycetes incertae sedis</taxon>
        <taxon>ac1 cluster</taxon>
    </lineage>
</organism>
<feature type="domain" description="Nucleotidyl transferase" evidence="1">
    <location>
        <begin position="4"/>
        <end position="235"/>
    </location>
</feature>
<dbReference type="Proteomes" id="UP000053941">
    <property type="component" value="Unassembled WGS sequence"/>
</dbReference>
<dbReference type="EMBL" id="LIAS01000028">
    <property type="protein sequence ID" value="KRO31041.1"/>
    <property type="molecule type" value="Genomic_DNA"/>
</dbReference>
<gene>
    <name evidence="2" type="ORF">ABR60_02020</name>
</gene>
<evidence type="ECO:0000313" key="3">
    <source>
        <dbReference type="Proteomes" id="UP000053941"/>
    </source>
</evidence>
<evidence type="ECO:0000259" key="1">
    <source>
        <dbReference type="Pfam" id="PF00483"/>
    </source>
</evidence>
<dbReference type="Gene3D" id="3.90.550.10">
    <property type="entry name" value="Spore Coat Polysaccharide Biosynthesis Protein SpsA, Chain A"/>
    <property type="match status" value="1"/>
</dbReference>
<dbReference type="AlphaFoldDB" id="A0A0R2NZ47"/>
<dbReference type="CDD" id="cd04181">
    <property type="entry name" value="NTP_transferase"/>
    <property type="match status" value="1"/>
</dbReference>
<accession>A0A0R2NZ47</accession>
<name>A0A0R2NZ47_9ACTN</name>
<dbReference type="Pfam" id="PF00483">
    <property type="entry name" value="NTP_transferase"/>
    <property type="match status" value="1"/>
</dbReference>
<dbReference type="SUPFAM" id="SSF53448">
    <property type="entry name" value="Nucleotide-diphospho-sugar transferases"/>
    <property type="match status" value="1"/>
</dbReference>
<dbReference type="InterPro" id="IPR029044">
    <property type="entry name" value="Nucleotide-diphossugar_trans"/>
</dbReference>
<reference evidence="2 3" key="1">
    <citation type="submission" date="2015-10" db="EMBL/GenBank/DDBJ databases">
        <title>Metagenome-Assembled Genomes uncover a global brackish microbiome.</title>
        <authorList>
            <person name="Hugerth L.W."/>
            <person name="Larsson J."/>
            <person name="Alneberg J."/>
            <person name="Lindh M.V."/>
            <person name="Legrand C."/>
            <person name="Pinhassi J."/>
            <person name="Andersson A.F."/>
        </authorList>
    </citation>
    <scope>NUCLEOTIDE SEQUENCE [LARGE SCALE GENOMIC DNA]</scope>
    <source>
        <strain evidence="2">BACL2 MAG-120802-bin41</strain>
    </source>
</reference>
<evidence type="ECO:0000313" key="2">
    <source>
        <dbReference type="EMBL" id="KRO31041.1"/>
    </source>
</evidence>
<dbReference type="Gene3D" id="2.160.10.10">
    <property type="entry name" value="Hexapeptide repeat proteins"/>
    <property type="match status" value="1"/>
</dbReference>
<dbReference type="InterPro" id="IPR005835">
    <property type="entry name" value="NTP_transferase_dom"/>
</dbReference>
<sequence>MINKAILLVGGRGTRLEELTKNTPKPMLKVAGAPVTEHQIARAQAAGISEIVLATSYLAEVFKPYFGDGSKFGLSIKYAVEEQALGTGGAIANAAKSLNLAKDESIFIFNGDVLSGHDLKAQAEFHESKGADVTLHLVRVEDARPYGCVPLDLDGKVLEFLEKMDQPKVNTINAGCYIFNNRAIEQIRPDAVVSVERQTFPELLENKGALYGYIDDSYWIDMGTPASYIQASKDLVLNSTISPATRQVRDAVIISKEAKVDATAMISDGSVIESGVIVGARCQIKGSIISAGASIGDGSIIDNCYIAPNVSIASNKKISGEIINN</sequence>
<protein>
    <submittedName>
        <fullName evidence="2">GDP-mannose pyrophosphorylase</fullName>
    </submittedName>
</protein>
<dbReference type="PANTHER" id="PTHR22572">
    <property type="entry name" value="SUGAR-1-PHOSPHATE GUANYL TRANSFERASE"/>
    <property type="match status" value="1"/>
</dbReference>
<comment type="caution">
    <text evidence="2">The sequence shown here is derived from an EMBL/GenBank/DDBJ whole genome shotgun (WGS) entry which is preliminary data.</text>
</comment>
<dbReference type="InterPro" id="IPR050486">
    <property type="entry name" value="Mannose-1P_guanyltransferase"/>
</dbReference>